<evidence type="ECO:0000256" key="1">
    <source>
        <dbReference type="ARBA" id="ARBA00004141"/>
    </source>
</evidence>
<evidence type="ECO:0000259" key="6">
    <source>
        <dbReference type="PROSITE" id="PS50261"/>
    </source>
</evidence>
<evidence type="ECO:0000256" key="4">
    <source>
        <dbReference type="ARBA" id="ARBA00023136"/>
    </source>
</evidence>
<evidence type="ECO:0000256" key="2">
    <source>
        <dbReference type="ARBA" id="ARBA00022692"/>
    </source>
</evidence>
<evidence type="ECO:0000313" key="7">
    <source>
        <dbReference type="EMBL" id="KAH3700356.1"/>
    </source>
</evidence>
<dbReference type="EMBL" id="JAIWYP010000015">
    <property type="protein sequence ID" value="KAH3700356.1"/>
    <property type="molecule type" value="Genomic_DNA"/>
</dbReference>
<dbReference type="GO" id="GO:0004930">
    <property type="term" value="F:G protein-coupled receptor activity"/>
    <property type="evidence" value="ECO:0007669"/>
    <property type="project" value="InterPro"/>
</dbReference>
<dbReference type="PANTHER" id="PTHR12011:SF347">
    <property type="entry name" value="FI21270P1-RELATED"/>
    <property type="match status" value="1"/>
</dbReference>
<reference evidence="7" key="2">
    <citation type="submission" date="2020-11" db="EMBL/GenBank/DDBJ databases">
        <authorList>
            <person name="McCartney M.A."/>
            <person name="Auch B."/>
            <person name="Kono T."/>
            <person name="Mallez S."/>
            <person name="Becker A."/>
            <person name="Gohl D.M."/>
            <person name="Silverstein K.A.T."/>
            <person name="Koren S."/>
            <person name="Bechman K.B."/>
            <person name="Herman A."/>
            <person name="Abrahante J.E."/>
            <person name="Garbe J."/>
        </authorList>
    </citation>
    <scope>NUCLEOTIDE SEQUENCE</scope>
    <source>
        <strain evidence="7">Duluth1</strain>
        <tissue evidence="7">Whole animal</tissue>
    </source>
</reference>
<feature type="transmembrane region" description="Helical" evidence="5">
    <location>
        <begin position="135"/>
        <end position="154"/>
    </location>
</feature>
<feature type="transmembrane region" description="Helical" evidence="5">
    <location>
        <begin position="25"/>
        <end position="43"/>
    </location>
</feature>
<dbReference type="PANTHER" id="PTHR12011">
    <property type="entry name" value="ADHESION G-PROTEIN COUPLED RECEPTOR"/>
    <property type="match status" value="1"/>
</dbReference>
<feature type="transmembrane region" description="Helical" evidence="5">
    <location>
        <begin position="107"/>
        <end position="129"/>
    </location>
</feature>
<feature type="domain" description="G-protein coupled receptors family 2 profile 2" evidence="6">
    <location>
        <begin position="1"/>
        <end position="159"/>
    </location>
</feature>
<dbReference type="Proteomes" id="UP000828390">
    <property type="component" value="Unassembled WGS sequence"/>
</dbReference>
<comment type="subcellular location">
    <subcellularLocation>
        <location evidence="1">Membrane</location>
        <topology evidence="1">Multi-pass membrane protein</topology>
    </subcellularLocation>
</comment>
<evidence type="ECO:0000313" key="8">
    <source>
        <dbReference type="Proteomes" id="UP000828390"/>
    </source>
</evidence>
<gene>
    <name evidence="7" type="ORF">DPMN_075332</name>
</gene>
<dbReference type="InterPro" id="IPR017981">
    <property type="entry name" value="GPCR_2-like_7TM"/>
</dbReference>
<organism evidence="7 8">
    <name type="scientific">Dreissena polymorpha</name>
    <name type="common">Zebra mussel</name>
    <name type="synonym">Mytilus polymorpha</name>
    <dbReference type="NCBI Taxonomy" id="45954"/>
    <lineage>
        <taxon>Eukaryota</taxon>
        <taxon>Metazoa</taxon>
        <taxon>Spiralia</taxon>
        <taxon>Lophotrochozoa</taxon>
        <taxon>Mollusca</taxon>
        <taxon>Bivalvia</taxon>
        <taxon>Autobranchia</taxon>
        <taxon>Heteroconchia</taxon>
        <taxon>Euheterodonta</taxon>
        <taxon>Imparidentia</taxon>
        <taxon>Neoheterodontei</taxon>
        <taxon>Myida</taxon>
        <taxon>Dreissenoidea</taxon>
        <taxon>Dreissenidae</taxon>
        <taxon>Dreissena</taxon>
    </lineage>
</organism>
<keyword evidence="8" id="KW-1185">Reference proteome</keyword>
<protein>
    <recommendedName>
        <fullName evidence="6">G-protein coupled receptors family 2 profile 2 domain-containing protein</fullName>
    </recommendedName>
</protein>
<keyword evidence="2 5" id="KW-0812">Transmembrane</keyword>
<reference evidence="7" key="1">
    <citation type="journal article" date="2019" name="bioRxiv">
        <title>The Genome of the Zebra Mussel, Dreissena polymorpha: A Resource for Invasive Species Research.</title>
        <authorList>
            <person name="McCartney M.A."/>
            <person name="Auch B."/>
            <person name="Kono T."/>
            <person name="Mallez S."/>
            <person name="Zhang Y."/>
            <person name="Obille A."/>
            <person name="Becker A."/>
            <person name="Abrahante J.E."/>
            <person name="Garbe J."/>
            <person name="Badalamenti J.P."/>
            <person name="Herman A."/>
            <person name="Mangelson H."/>
            <person name="Liachko I."/>
            <person name="Sullivan S."/>
            <person name="Sone E.D."/>
            <person name="Koren S."/>
            <person name="Silverstein K.A.T."/>
            <person name="Beckman K.B."/>
            <person name="Gohl D.M."/>
        </authorList>
    </citation>
    <scope>NUCLEOTIDE SEQUENCE</scope>
    <source>
        <strain evidence="7">Duluth1</strain>
        <tissue evidence="7">Whole animal</tissue>
    </source>
</reference>
<dbReference type="GO" id="GO:0005886">
    <property type="term" value="C:plasma membrane"/>
    <property type="evidence" value="ECO:0007669"/>
    <property type="project" value="TreeGrafter"/>
</dbReference>
<keyword evidence="3 5" id="KW-1133">Transmembrane helix</keyword>
<accession>A0A9D3YHX3</accession>
<evidence type="ECO:0000256" key="3">
    <source>
        <dbReference type="ARBA" id="ARBA00022989"/>
    </source>
</evidence>
<dbReference type="PROSITE" id="PS50261">
    <property type="entry name" value="G_PROTEIN_RECEP_F2_4"/>
    <property type="match status" value="1"/>
</dbReference>
<name>A0A9D3YHX3_DREPO</name>
<evidence type="ECO:0000256" key="5">
    <source>
        <dbReference type="SAM" id="Phobius"/>
    </source>
</evidence>
<dbReference type="AlphaFoldDB" id="A0A9D3YHX3"/>
<proteinExistence type="predicted"/>
<dbReference type="PRINTS" id="PR00249">
    <property type="entry name" value="GPCRSECRETIN"/>
</dbReference>
<keyword evidence="4 5" id="KW-0472">Membrane</keyword>
<comment type="caution">
    <text evidence="7">The sequence shown here is derived from an EMBL/GenBank/DDBJ whole genome shotgun (WGS) entry which is preliminary data.</text>
</comment>
<sequence length="213" mass="23607">MLVEGIDLAVSVLNVFKNRLKLKRMLTAAWVAPAVIVGITLGVTKTQGYGNEQSCWLTIKGGVIWAFVGPALLVILVNCVTIVIAIRTTLGLYAIARKSTVERSKSAIRCLLVLLPLMGTTWVLGVFYLDESMVWVQYAFAVCNSLQGLVIFLFRCAFDKKIWKAYYTKQQRLSTASRNVLKSRSTSVTSVTSVVRVGSCVFEHQQIPCVHQM</sequence>
<dbReference type="Gene3D" id="1.20.1070.10">
    <property type="entry name" value="Rhodopsin 7-helix transmembrane proteins"/>
    <property type="match status" value="1"/>
</dbReference>
<dbReference type="Pfam" id="PF00002">
    <property type="entry name" value="7tm_2"/>
    <property type="match status" value="1"/>
</dbReference>
<dbReference type="GO" id="GO:0007166">
    <property type="term" value="P:cell surface receptor signaling pathway"/>
    <property type="evidence" value="ECO:0007669"/>
    <property type="project" value="InterPro"/>
</dbReference>
<feature type="transmembrane region" description="Helical" evidence="5">
    <location>
        <begin position="63"/>
        <end position="86"/>
    </location>
</feature>
<dbReference type="InterPro" id="IPR000832">
    <property type="entry name" value="GPCR_2_secretin-like"/>
</dbReference>